<evidence type="ECO:0000313" key="1">
    <source>
        <dbReference type="EMBL" id="ETO79403.1"/>
    </source>
</evidence>
<gene>
    <name evidence="1" type="ORF">F444_05863</name>
</gene>
<name>A0A081AKJ2_PHYNI</name>
<reference evidence="1 2" key="1">
    <citation type="submission" date="2013-11" db="EMBL/GenBank/DDBJ databases">
        <title>The Genome Sequence of Phytophthora parasitica P1976.</title>
        <authorList>
            <consortium name="The Broad Institute Genomics Platform"/>
            <person name="Russ C."/>
            <person name="Tyler B."/>
            <person name="Panabieres F."/>
            <person name="Shan W."/>
            <person name="Tripathy S."/>
            <person name="Grunwald N."/>
            <person name="Machado M."/>
            <person name="Johnson C.S."/>
            <person name="Walker B."/>
            <person name="Young S."/>
            <person name="Zeng Q."/>
            <person name="Gargeya S."/>
            <person name="Fitzgerald M."/>
            <person name="Haas B."/>
            <person name="Abouelleil A."/>
            <person name="Allen A.W."/>
            <person name="Alvarado L."/>
            <person name="Arachchi H.M."/>
            <person name="Berlin A.M."/>
            <person name="Chapman S.B."/>
            <person name="Gainer-Dewar J."/>
            <person name="Goldberg J."/>
            <person name="Griggs A."/>
            <person name="Gujja S."/>
            <person name="Hansen M."/>
            <person name="Howarth C."/>
            <person name="Imamovic A."/>
            <person name="Ireland A."/>
            <person name="Larimer J."/>
            <person name="McCowan C."/>
            <person name="Murphy C."/>
            <person name="Pearson M."/>
            <person name="Poon T.W."/>
            <person name="Priest M."/>
            <person name="Roberts A."/>
            <person name="Saif S."/>
            <person name="Shea T."/>
            <person name="Sisk P."/>
            <person name="Sykes S."/>
            <person name="Wortman J."/>
            <person name="Nusbaum C."/>
            <person name="Birren B."/>
        </authorList>
    </citation>
    <scope>NUCLEOTIDE SEQUENCE [LARGE SCALE GENOMIC DNA]</scope>
    <source>
        <strain evidence="1 2">P1976</strain>
    </source>
</reference>
<comment type="caution">
    <text evidence="1">The sequence shown here is derived from an EMBL/GenBank/DDBJ whole genome shotgun (WGS) entry which is preliminary data.</text>
</comment>
<protein>
    <submittedName>
        <fullName evidence="1">Uncharacterized protein</fullName>
    </submittedName>
</protein>
<proteinExistence type="predicted"/>
<dbReference type="EMBL" id="ANJA01001095">
    <property type="protein sequence ID" value="ETO79403.1"/>
    <property type="molecule type" value="Genomic_DNA"/>
</dbReference>
<dbReference type="Proteomes" id="UP000028582">
    <property type="component" value="Unassembled WGS sequence"/>
</dbReference>
<organism evidence="1 2">
    <name type="scientific">Phytophthora nicotianae P1976</name>
    <dbReference type="NCBI Taxonomy" id="1317066"/>
    <lineage>
        <taxon>Eukaryota</taxon>
        <taxon>Sar</taxon>
        <taxon>Stramenopiles</taxon>
        <taxon>Oomycota</taxon>
        <taxon>Peronosporomycetes</taxon>
        <taxon>Peronosporales</taxon>
        <taxon>Peronosporaceae</taxon>
        <taxon>Phytophthora</taxon>
    </lineage>
</organism>
<evidence type="ECO:0000313" key="2">
    <source>
        <dbReference type="Proteomes" id="UP000028582"/>
    </source>
</evidence>
<accession>A0A081AKJ2</accession>
<sequence length="85" mass="9591">MACCDAFHPTYLEVHLSFDETPVRLQYQYDVSVNALSMRRAKQTANDGRTNVVFGIIRLARFRKSEPLGVGVWSPALAGQQFKDT</sequence>
<dbReference type="AlphaFoldDB" id="A0A081AKJ2"/>